<dbReference type="RefSeq" id="WP_409123029.1">
    <property type="nucleotide sequence ID" value="NZ_JBJVNI010000019.1"/>
</dbReference>
<sequence length="274" mass="30120">MPDVQEPHSADCPWCASKQIRPGRYAGYAECADCGHGFRTTADAVQGPLLDRALAARTTRRRLRATAHAMTPFPEPESWLDIGTGDADFPEAAKELFTYTSFDGVDATPRVDRARSAGRVEEAHRALTPALDSRYDVISVLHHLAHTPDPRAELSAALRTLRPGGHALLELPAPTSPSTWRTPHLIPLDNLRTELETQGCDIITTDHRSAHIPYDLSTALASLLTRHTPPRLLPLTAPLTLLSTALDHTLAPFLRRTRFANTYRVIARKRKGAA</sequence>
<dbReference type="CDD" id="cd02440">
    <property type="entry name" value="AdoMet_MTases"/>
    <property type="match status" value="1"/>
</dbReference>
<dbReference type="SUPFAM" id="SSF53335">
    <property type="entry name" value="S-adenosyl-L-methionine-dependent methyltransferases"/>
    <property type="match status" value="1"/>
</dbReference>
<protein>
    <submittedName>
        <fullName evidence="1">Class I SAM-dependent methyltransferase</fullName>
        <ecNumber evidence="1">2.1.1.-</ecNumber>
    </submittedName>
</protein>
<dbReference type="Pfam" id="PF13489">
    <property type="entry name" value="Methyltransf_23"/>
    <property type="match status" value="1"/>
</dbReference>
<keyword evidence="1" id="KW-0808">Transferase</keyword>
<proteinExistence type="predicted"/>
<dbReference type="EC" id="2.1.1.-" evidence="1"/>
<dbReference type="Proteomes" id="UP001631957">
    <property type="component" value="Unassembled WGS sequence"/>
</dbReference>
<dbReference type="GO" id="GO:0032259">
    <property type="term" value="P:methylation"/>
    <property type="evidence" value="ECO:0007669"/>
    <property type="project" value="UniProtKB-KW"/>
</dbReference>
<keyword evidence="2" id="KW-1185">Reference proteome</keyword>
<organism evidence="1 2">
    <name type="scientific">Streptomyces niveiscabiei</name>
    <dbReference type="NCBI Taxonomy" id="164115"/>
    <lineage>
        <taxon>Bacteria</taxon>
        <taxon>Bacillati</taxon>
        <taxon>Actinomycetota</taxon>
        <taxon>Actinomycetes</taxon>
        <taxon>Kitasatosporales</taxon>
        <taxon>Streptomycetaceae</taxon>
        <taxon>Streptomyces</taxon>
    </lineage>
</organism>
<dbReference type="EMBL" id="JBJVNI010000019">
    <property type="protein sequence ID" value="MFM9613368.1"/>
    <property type="molecule type" value="Genomic_DNA"/>
</dbReference>
<keyword evidence="1" id="KW-0489">Methyltransferase</keyword>
<dbReference type="GO" id="GO:0008168">
    <property type="term" value="F:methyltransferase activity"/>
    <property type="evidence" value="ECO:0007669"/>
    <property type="project" value="UniProtKB-KW"/>
</dbReference>
<dbReference type="InterPro" id="IPR029063">
    <property type="entry name" value="SAM-dependent_MTases_sf"/>
</dbReference>
<accession>A0ABW9I106</accession>
<dbReference type="Gene3D" id="3.40.50.150">
    <property type="entry name" value="Vaccinia Virus protein VP39"/>
    <property type="match status" value="1"/>
</dbReference>
<gene>
    <name evidence="1" type="ORF">ACKI18_32355</name>
</gene>
<evidence type="ECO:0000313" key="2">
    <source>
        <dbReference type="Proteomes" id="UP001631957"/>
    </source>
</evidence>
<reference evidence="1 2" key="1">
    <citation type="submission" date="2024-12" db="EMBL/GenBank/DDBJ databases">
        <title>Forecasting of Potato common scab and diversities of Pathogenic streptomyces spp. in china.</title>
        <authorList>
            <person name="Handique U."/>
            <person name="Wu J."/>
        </authorList>
    </citation>
    <scope>NUCLEOTIDE SEQUENCE [LARGE SCALE GENOMIC DNA]</scope>
    <source>
        <strain evidence="1 2">ZRIMU1530</strain>
    </source>
</reference>
<name>A0ABW9I106_9ACTN</name>
<comment type="caution">
    <text evidence="1">The sequence shown here is derived from an EMBL/GenBank/DDBJ whole genome shotgun (WGS) entry which is preliminary data.</text>
</comment>
<evidence type="ECO:0000313" key="1">
    <source>
        <dbReference type="EMBL" id="MFM9613368.1"/>
    </source>
</evidence>